<dbReference type="GO" id="GO:1990904">
    <property type="term" value="C:ribonucleoprotein complex"/>
    <property type="evidence" value="ECO:0007669"/>
    <property type="project" value="UniProtKB-KW"/>
</dbReference>
<comment type="caution">
    <text evidence="6">The sequence shown here is derived from an EMBL/GenBank/DDBJ whole genome shotgun (WGS) entry which is preliminary data.</text>
</comment>
<evidence type="ECO:0000256" key="3">
    <source>
        <dbReference type="ARBA" id="ARBA00023274"/>
    </source>
</evidence>
<dbReference type="GO" id="GO:0005840">
    <property type="term" value="C:ribosome"/>
    <property type="evidence" value="ECO:0007669"/>
    <property type="project" value="UniProtKB-KW"/>
</dbReference>
<dbReference type="PANTHER" id="PTHR10544">
    <property type="entry name" value="60S RIBOSOMAL PROTEIN L28"/>
    <property type="match status" value="1"/>
</dbReference>
<dbReference type="FunFam" id="3.30.390.110:FF:000002">
    <property type="entry name" value="60S ribosomal protein L28"/>
    <property type="match status" value="1"/>
</dbReference>
<dbReference type="AlphaFoldDB" id="A0A9W4GFB9"/>
<feature type="domain" description="Ribosomal eL28/Mak16" evidence="5">
    <location>
        <begin position="12"/>
        <end position="132"/>
    </location>
</feature>
<dbReference type="GO" id="GO:0006412">
    <property type="term" value="P:translation"/>
    <property type="evidence" value="ECO:0007669"/>
    <property type="project" value="InterPro"/>
</dbReference>
<comment type="similarity">
    <text evidence="1">Belongs to the eukaryotic ribosomal protein eL28 family.</text>
</comment>
<dbReference type="EMBL" id="CAJHIT010000005">
    <property type="protein sequence ID" value="CAD6501695.1"/>
    <property type="molecule type" value="Genomic_DNA"/>
</dbReference>
<evidence type="ECO:0000256" key="2">
    <source>
        <dbReference type="ARBA" id="ARBA00022980"/>
    </source>
</evidence>
<proteinExistence type="inferred from homology"/>
<evidence type="ECO:0000256" key="1">
    <source>
        <dbReference type="ARBA" id="ARBA00007926"/>
    </source>
</evidence>
<dbReference type="InterPro" id="IPR002672">
    <property type="entry name" value="Ribosomal_eL28"/>
</dbReference>
<accession>A0A9W4GFB9</accession>
<gene>
    <name evidence="6" type="ORF">BGTH12_LOCUS3053</name>
</gene>
<dbReference type="GO" id="GO:0003735">
    <property type="term" value="F:structural constituent of ribosome"/>
    <property type="evidence" value="ECO:0007669"/>
    <property type="project" value="InterPro"/>
</dbReference>
<keyword evidence="3" id="KW-0687">Ribonucleoprotein</keyword>
<name>A0A9W4GFB9_BLUGR</name>
<evidence type="ECO:0000313" key="6">
    <source>
        <dbReference type="EMBL" id="CAD6501695.1"/>
    </source>
</evidence>
<reference evidence="6" key="1">
    <citation type="submission" date="2020-10" db="EMBL/GenBank/DDBJ databases">
        <authorList>
            <person name="Muller C M."/>
        </authorList>
    </citation>
    <scope>NUCLEOTIDE SEQUENCE</scope>
    <source>
        <strain evidence="6">THUN-12</strain>
    </source>
</reference>
<organism evidence="6 7">
    <name type="scientific">Blumeria graminis f. sp. triticale</name>
    <dbReference type="NCBI Taxonomy" id="1689686"/>
    <lineage>
        <taxon>Eukaryota</taxon>
        <taxon>Fungi</taxon>
        <taxon>Dikarya</taxon>
        <taxon>Ascomycota</taxon>
        <taxon>Pezizomycotina</taxon>
        <taxon>Leotiomycetes</taxon>
        <taxon>Erysiphales</taxon>
        <taxon>Erysiphaceae</taxon>
        <taxon>Blumeria</taxon>
    </lineage>
</organism>
<feature type="region of interest" description="Disordered" evidence="4">
    <location>
        <begin position="75"/>
        <end position="98"/>
    </location>
</feature>
<dbReference type="Pfam" id="PF01778">
    <property type="entry name" value="Ribosomal_L28e"/>
    <property type="match status" value="1"/>
</dbReference>
<evidence type="ECO:0000259" key="5">
    <source>
        <dbReference type="Pfam" id="PF01778"/>
    </source>
</evidence>
<dbReference type="InterPro" id="IPR029004">
    <property type="entry name" value="Ribosomal_eL28/Mak16"/>
</dbReference>
<evidence type="ECO:0000256" key="4">
    <source>
        <dbReference type="SAM" id="MobiDB-lite"/>
    </source>
</evidence>
<keyword evidence="2" id="KW-0689">Ribosomal protein</keyword>
<protein>
    <submittedName>
        <fullName evidence="6">BgTH12-01945</fullName>
    </submittedName>
</protein>
<sequence>MAHHSSQVSADLIWEIVRPQNSFLVKRASSGGIQFSRDPLNLKNVHSRKYAGFVNDKAVGILPAEGDKGGVTLVTKKPKHSQKPASALSKTTFGGHKSTRKTYKGVVNTTVKFGYRSDLRVEAIARASALRQAQKPKKNAPEAKLRGAKALKASIVKDE</sequence>
<evidence type="ECO:0000313" key="7">
    <source>
        <dbReference type="Proteomes" id="UP000683417"/>
    </source>
</evidence>
<dbReference type="Proteomes" id="UP000683417">
    <property type="component" value="Unassembled WGS sequence"/>
</dbReference>